<feature type="compositionally biased region" description="Gly residues" evidence="1">
    <location>
        <begin position="51"/>
        <end position="69"/>
    </location>
</feature>
<keyword evidence="4" id="KW-1185">Reference proteome</keyword>
<reference evidence="3" key="1">
    <citation type="submission" date="2022-10" db="EMBL/GenBank/DDBJ databases">
        <title>Description of microaerobic benzene degrading bacteria.</title>
        <authorList>
            <person name="Bedics A."/>
            <person name="Tancsics A."/>
            <person name="Banerjee S."/>
        </authorList>
    </citation>
    <scope>NUCLEOTIDE SEQUENCE</scope>
    <source>
        <strain evidence="3">D2M1</strain>
    </source>
</reference>
<keyword evidence="2" id="KW-0732">Signal</keyword>
<evidence type="ECO:0000256" key="2">
    <source>
        <dbReference type="SAM" id="SignalP"/>
    </source>
</evidence>
<accession>A0ABT5RZC6</accession>
<organism evidence="3 4">
    <name type="scientific">Acidovorax benzenivorans</name>
    <dbReference type="NCBI Taxonomy" id="2987520"/>
    <lineage>
        <taxon>Bacteria</taxon>
        <taxon>Pseudomonadati</taxon>
        <taxon>Pseudomonadota</taxon>
        <taxon>Betaproteobacteria</taxon>
        <taxon>Burkholderiales</taxon>
        <taxon>Comamonadaceae</taxon>
        <taxon>Acidovorax</taxon>
    </lineage>
</organism>
<evidence type="ECO:0000256" key="1">
    <source>
        <dbReference type="SAM" id="MobiDB-lite"/>
    </source>
</evidence>
<feature type="region of interest" description="Disordered" evidence="1">
    <location>
        <begin position="42"/>
        <end position="69"/>
    </location>
</feature>
<dbReference type="EMBL" id="JAPCKI010000009">
    <property type="protein sequence ID" value="MDD2179056.1"/>
    <property type="molecule type" value="Genomic_DNA"/>
</dbReference>
<proteinExistence type="predicted"/>
<dbReference type="Proteomes" id="UP001148932">
    <property type="component" value="Unassembled WGS sequence"/>
</dbReference>
<comment type="caution">
    <text evidence="3">The sequence shown here is derived from an EMBL/GenBank/DDBJ whole genome shotgun (WGS) entry which is preliminary data.</text>
</comment>
<dbReference type="RefSeq" id="WP_274112170.1">
    <property type="nucleotide sequence ID" value="NZ_JAPCKI010000009.1"/>
</dbReference>
<feature type="chain" id="PRO_5047412719" evidence="2">
    <location>
        <begin position="19"/>
        <end position="69"/>
    </location>
</feature>
<name>A0ABT5RZC6_9BURK</name>
<gene>
    <name evidence="3" type="ORF">OIN59_16585</name>
</gene>
<evidence type="ECO:0000313" key="3">
    <source>
        <dbReference type="EMBL" id="MDD2179056.1"/>
    </source>
</evidence>
<protein>
    <submittedName>
        <fullName evidence="3">Uncharacterized protein</fullName>
    </submittedName>
</protein>
<sequence>MKAVFFALILGASTMVSAAPVQTPWSAGLSLSVALDPSSLFETKGRTGSTRVGGKGRSGKGGRYVGGHK</sequence>
<feature type="signal peptide" evidence="2">
    <location>
        <begin position="1"/>
        <end position="18"/>
    </location>
</feature>
<evidence type="ECO:0000313" key="4">
    <source>
        <dbReference type="Proteomes" id="UP001148932"/>
    </source>
</evidence>